<dbReference type="InterPro" id="IPR000847">
    <property type="entry name" value="LysR_HTH_N"/>
</dbReference>
<evidence type="ECO:0000313" key="7">
    <source>
        <dbReference type="Proteomes" id="UP000295611"/>
    </source>
</evidence>
<accession>A0A4R7B9Q5</accession>
<dbReference type="InterPro" id="IPR036390">
    <property type="entry name" value="WH_DNA-bd_sf"/>
</dbReference>
<dbReference type="InterPro" id="IPR005119">
    <property type="entry name" value="LysR_subst-bd"/>
</dbReference>
<sequence length="305" mass="33767">MNLAELRVFRAVHECGGVSQAAQRLHCVQSNVTARLKQLEMRLGVQLFIRKNRRMEITARGRVLLAYAERLIGLADEAEQVMTGGAGQQGLLRLGSMETTAAVRLPAILSGFHQQYPKIAMQLTTGPTRETVERVREYDLDIGFVSGPVGALDLQEHLLWQEKLVLITERNHPPVKRASQLVNRSILAFRNGCAYRQRVENWFSAEGVTPDALLEFGSTQAILGCVSAGMGVAVLPQSILDQQSNQFSVATHALPSWCATAVTAMIWRPSNIDIQAVRLFIEHVTTQFLSEPALAIDFQSLRRPA</sequence>
<dbReference type="EMBL" id="SNZP01000004">
    <property type="protein sequence ID" value="TDR80555.1"/>
    <property type="molecule type" value="Genomic_DNA"/>
</dbReference>
<protein>
    <submittedName>
        <fullName evidence="6">LysR family transcriptional regulator</fullName>
    </submittedName>
</protein>
<dbReference type="FunFam" id="1.10.10.10:FF:000001">
    <property type="entry name" value="LysR family transcriptional regulator"/>
    <property type="match status" value="1"/>
</dbReference>
<dbReference type="GO" id="GO:0000976">
    <property type="term" value="F:transcription cis-regulatory region binding"/>
    <property type="evidence" value="ECO:0007669"/>
    <property type="project" value="TreeGrafter"/>
</dbReference>
<keyword evidence="4" id="KW-0804">Transcription</keyword>
<evidence type="ECO:0000256" key="3">
    <source>
        <dbReference type="ARBA" id="ARBA00023125"/>
    </source>
</evidence>
<dbReference type="Proteomes" id="UP000295611">
    <property type="component" value="Unassembled WGS sequence"/>
</dbReference>
<evidence type="ECO:0000256" key="4">
    <source>
        <dbReference type="ARBA" id="ARBA00023163"/>
    </source>
</evidence>
<dbReference type="Gene3D" id="3.40.190.290">
    <property type="match status" value="1"/>
</dbReference>
<dbReference type="PROSITE" id="PS50931">
    <property type="entry name" value="HTH_LYSR"/>
    <property type="match status" value="1"/>
</dbReference>
<dbReference type="Gene3D" id="1.10.10.10">
    <property type="entry name" value="Winged helix-like DNA-binding domain superfamily/Winged helix DNA-binding domain"/>
    <property type="match status" value="1"/>
</dbReference>
<dbReference type="CDD" id="cd08442">
    <property type="entry name" value="PBP2_YofA_SoxR_like"/>
    <property type="match status" value="1"/>
</dbReference>
<dbReference type="RefSeq" id="WP_133679037.1">
    <property type="nucleotide sequence ID" value="NZ_SNZP01000004.1"/>
</dbReference>
<evidence type="ECO:0000259" key="5">
    <source>
        <dbReference type="PROSITE" id="PS50931"/>
    </source>
</evidence>
<dbReference type="PANTHER" id="PTHR30126">
    <property type="entry name" value="HTH-TYPE TRANSCRIPTIONAL REGULATOR"/>
    <property type="match status" value="1"/>
</dbReference>
<dbReference type="Pfam" id="PF00126">
    <property type="entry name" value="HTH_1"/>
    <property type="match status" value="1"/>
</dbReference>
<keyword evidence="7" id="KW-1185">Reference proteome</keyword>
<dbReference type="SUPFAM" id="SSF53850">
    <property type="entry name" value="Periplasmic binding protein-like II"/>
    <property type="match status" value="1"/>
</dbReference>
<reference evidence="6 7" key="1">
    <citation type="submission" date="2019-03" db="EMBL/GenBank/DDBJ databases">
        <title>Genomic Encyclopedia of Type Strains, Phase III (KMG-III): the genomes of soil and plant-associated and newly described type strains.</title>
        <authorList>
            <person name="Whitman W."/>
        </authorList>
    </citation>
    <scope>NUCLEOTIDE SEQUENCE [LARGE SCALE GENOMIC DNA]</scope>
    <source>
        <strain evidence="6 7">CECT 8976</strain>
    </source>
</reference>
<gene>
    <name evidence="6" type="ORF">DFP86_10453</name>
</gene>
<organism evidence="6 7">
    <name type="scientific">Paludibacterium purpuratum</name>
    <dbReference type="NCBI Taxonomy" id="1144873"/>
    <lineage>
        <taxon>Bacteria</taxon>
        <taxon>Pseudomonadati</taxon>
        <taxon>Pseudomonadota</taxon>
        <taxon>Betaproteobacteria</taxon>
        <taxon>Neisseriales</taxon>
        <taxon>Chromobacteriaceae</taxon>
        <taxon>Paludibacterium</taxon>
    </lineage>
</organism>
<evidence type="ECO:0000256" key="2">
    <source>
        <dbReference type="ARBA" id="ARBA00023015"/>
    </source>
</evidence>
<feature type="domain" description="HTH lysR-type" evidence="5">
    <location>
        <begin position="1"/>
        <end position="58"/>
    </location>
</feature>
<comment type="similarity">
    <text evidence="1">Belongs to the LysR transcriptional regulatory family.</text>
</comment>
<dbReference type="GO" id="GO:0003700">
    <property type="term" value="F:DNA-binding transcription factor activity"/>
    <property type="evidence" value="ECO:0007669"/>
    <property type="project" value="InterPro"/>
</dbReference>
<dbReference type="OrthoDB" id="464481at2"/>
<dbReference type="PRINTS" id="PR00039">
    <property type="entry name" value="HTHLYSR"/>
</dbReference>
<dbReference type="PANTHER" id="PTHR30126:SF40">
    <property type="entry name" value="HTH-TYPE TRANSCRIPTIONAL REGULATOR GLTR"/>
    <property type="match status" value="1"/>
</dbReference>
<dbReference type="Pfam" id="PF03466">
    <property type="entry name" value="LysR_substrate"/>
    <property type="match status" value="1"/>
</dbReference>
<keyword evidence="2" id="KW-0805">Transcription regulation</keyword>
<keyword evidence="3" id="KW-0238">DNA-binding</keyword>
<proteinExistence type="inferred from homology"/>
<name>A0A4R7B9Q5_9NEIS</name>
<comment type="caution">
    <text evidence="6">The sequence shown here is derived from an EMBL/GenBank/DDBJ whole genome shotgun (WGS) entry which is preliminary data.</text>
</comment>
<dbReference type="SUPFAM" id="SSF46785">
    <property type="entry name" value="Winged helix' DNA-binding domain"/>
    <property type="match status" value="1"/>
</dbReference>
<dbReference type="InterPro" id="IPR036388">
    <property type="entry name" value="WH-like_DNA-bd_sf"/>
</dbReference>
<evidence type="ECO:0000256" key="1">
    <source>
        <dbReference type="ARBA" id="ARBA00009437"/>
    </source>
</evidence>
<dbReference type="AlphaFoldDB" id="A0A4R7B9Q5"/>
<evidence type="ECO:0000313" key="6">
    <source>
        <dbReference type="EMBL" id="TDR80555.1"/>
    </source>
</evidence>